<keyword evidence="2" id="KW-0812">Transmembrane</keyword>
<keyword evidence="2" id="KW-1133">Transmembrane helix</keyword>
<reference evidence="3 4" key="1">
    <citation type="submission" date="2018-11" db="EMBL/GenBank/DDBJ databases">
        <authorList>
            <person name="Criscuolo A."/>
        </authorList>
    </citation>
    <scope>NUCLEOTIDE SEQUENCE [LARGE SCALE GENOMIC DNA]</scope>
    <source>
        <strain evidence="3">AT11b</strain>
    </source>
</reference>
<feature type="transmembrane region" description="Helical" evidence="2">
    <location>
        <begin position="83"/>
        <end position="103"/>
    </location>
</feature>
<feature type="transmembrane region" description="Helical" evidence="2">
    <location>
        <begin position="227"/>
        <end position="245"/>
    </location>
</feature>
<protein>
    <recommendedName>
        <fullName evidence="5">TrbL/VirB6 plasmid conjugal transfer protein</fullName>
    </recommendedName>
</protein>
<dbReference type="RefSeq" id="WP_124093372.1">
    <property type="nucleotide sequence ID" value="NZ_CBCRYA010000038.1"/>
</dbReference>
<keyword evidence="2" id="KW-0472">Membrane</keyword>
<feature type="region of interest" description="Disordered" evidence="1">
    <location>
        <begin position="329"/>
        <end position="439"/>
    </location>
</feature>
<evidence type="ECO:0000256" key="2">
    <source>
        <dbReference type="SAM" id="Phobius"/>
    </source>
</evidence>
<evidence type="ECO:0008006" key="5">
    <source>
        <dbReference type="Google" id="ProtNLM"/>
    </source>
</evidence>
<feature type="transmembrane region" description="Helical" evidence="2">
    <location>
        <begin position="257"/>
        <end position="276"/>
    </location>
</feature>
<dbReference type="OrthoDB" id="3694109at2"/>
<dbReference type="EMBL" id="UXAU01000047">
    <property type="protein sequence ID" value="VDC33341.1"/>
    <property type="molecule type" value="Genomic_DNA"/>
</dbReference>
<dbReference type="Pfam" id="PF19590">
    <property type="entry name" value="TrbL_3"/>
    <property type="match status" value="1"/>
</dbReference>
<sequence>MADCNPLTDGVACVAGKVVGSVGNVASGAVNSAVDSGANSLGEAMMGAWDSIMKGFLTSWLDAGMLVSLDGASMQWLSDQLQVISIFLTTVGIMVACVWTMVHARGDQAVKASKALFMVFMVTTAGTALMQVAIPAGDAFAKYILDEAGVTVNGYDQLGPAAGAVSQIGPGLAIVAGIFGVIATLLQWIIMIVRATVLPLLIAVWPVAAAAAMIRGAEGGFSTVTKWLIAFLIYKPVAAIIYAFAWKLKSGDDGIGGVINGMLLLVLAVAALPALMKLLSPATAAMGSAAGGTMAMAAGAAVVGAAVAGGAAVMTGGGSAAAGASAAGTAGRVSSPSAGNSTAQGASPDVSTSAGSGGGSSSRPSGSTGGSGSSGMPGGGGTAGPSGGGAPSSGGLVAGGGASGGASRTGPGLQAASQSLGGAVAQGAKDSDGKGVLGS</sequence>
<dbReference type="Proteomes" id="UP000280861">
    <property type="component" value="Unassembled WGS sequence"/>
</dbReference>
<organism evidence="3 4">
    <name type="scientific">Arthrobacter ulcerisalmonis</name>
    <dbReference type="NCBI Taxonomy" id="2483813"/>
    <lineage>
        <taxon>Bacteria</taxon>
        <taxon>Bacillati</taxon>
        <taxon>Actinomycetota</taxon>
        <taxon>Actinomycetes</taxon>
        <taxon>Micrococcales</taxon>
        <taxon>Micrococcaceae</taxon>
        <taxon>Arthrobacter</taxon>
    </lineage>
</organism>
<feature type="transmembrane region" description="Helical" evidence="2">
    <location>
        <begin position="115"/>
        <end position="134"/>
    </location>
</feature>
<keyword evidence="4" id="KW-1185">Reference proteome</keyword>
<evidence type="ECO:0000313" key="4">
    <source>
        <dbReference type="Proteomes" id="UP000280861"/>
    </source>
</evidence>
<accession>A0A3P5XF14</accession>
<name>A0A3P5XF14_9MICC</name>
<evidence type="ECO:0000313" key="3">
    <source>
        <dbReference type="EMBL" id="VDC33341.1"/>
    </source>
</evidence>
<feature type="transmembrane region" description="Helical" evidence="2">
    <location>
        <begin position="288"/>
        <end position="313"/>
    </location>
</feature>
<feature type="compositionally biased region" description="Polar residues" evidence="1">
    <location>
        <begin position="332"/>
        <end position="345"/>
    </location>
</feature>
<proteinExistence type="predicted"/>
<evidence type="ECO:0000256" key="1">
    <source>
        <dbReference type="SAM" id="MobiDB-lite"/>
    </source>
</evidence>
<dbReference type="AlphaFoldDB" id="A0A3P5XF14"/>
<feature type="compositionally biased region" description="Gly residues" evidence="1">
    <location>
        <begin position="367"/>
        <end position="404"/>
    </location>
</feature>
<dbReference type="InterPro" id="IPR045782">
    <property type="entry name" value="TrbL_3"/>
</dbReference>
<feature type="transmembrane region" description="Helical" evidence="2">
    <location>
        <begin position="168"/>
        <end position="190"/>
    </location>
</feature>
<feature type="transmembrane region" description="Helical" evidence="2">
    <location>
        <begin position="197"/>
        <end position="215"/>
    </location>
</feature>
<gene>
    <name evidence="3" type="ORF">PSET11_03321</name>
</gene>